<keyword evidence="4" id="KW-1185">Reference proteome</keyword>
<keyword evidence="1" id="KW-0812">Transmembrane</keyword>
<dbReference type="SUPFAM" id="SSF51695">
    <property type="entry name" value="PLC-like phosphodiesterases"/>
    <property type="match status" value="1"/>
</dbReference>
<proteinExistence type="predicted"/>
<dbReference type="Gene3D" id="3.20.20.190">
    <property type="entry name" value="Phosphatidylinositol (PI) phosphodiesterase"/>
    <property type="match status" value="1"/>
</dbReference>
<evidence type="ECO:0000313" key="3">
    <source>
        <dbReference type="EMBL" id="MFD2532635.1"/>
    </source>
</evidence>
<evidence type="ECO:0000259" key="2">
    <source>
        <dbReference type="PROSITE" id="PS51704"/>
    </source>
</evidence>
<protein>
    <submittedName>
        <fullName evidence="3">Glycerophosphodiester phosphodiesterase</fullName>
    </submittedName>
</protein>
<accession>A0ABW5JJI0</accession>
<dbReference type="Proteomes" id="UP001597460">
    <property type="component" value="Unassembled WGS sequence"/>
</dbReference>
<dbReference type="InterPro" id="IPR030395">
    <property type="entry name" value="GP_PDE_dom"/>
</dbReference>
<gene>
    <name evidence="3" type="ORF">ACFSVN_09285</name>
</gene>
<keyword evidence="1" id="KW-1133">Transmembrane helix</keyword>
<dbReference type="PANTHER" id="PTHR46211:SF14">
    <property type="entry name" value="GLYCEROPHOSPHODIESTER PHOSPHODIESTERASE"/>
    <property type="match status" value="1"/>
</dbReference>
<keyword evidence="1" id="KW-0472">Membrane</keyword>
<dbReference type="RefSeq" id="WP_390301395.1">
    <property type="nucleotide sequence ID" value="NZ_JBHULI010000024.1"/>
</dbReference>
<dbReference type="Pfam" id="PF03009">
    <property type="entry name" value="GDPD"/>
    <property type="match status" value="1"/>
</dbReference>
<dbReference type="PROSITE" id="PS51704">
    <property type="entry name" value="GP_PDE"/>
    <property type="match status" value="1"/>
</dbReference>
<reference evidence="4" key="1">
    <citation type="journal article" date="2019" name="Int. J. Syst. Evol. Microbiol.">
        <title>The Global Catalogue of Microorganisms (GCM) 10K type strain sequencing project: providing services to taxonomists for standard genome sequencing and annotation.</title>
        <authorList>
            <consortium name="The Broad Institute Genomics Platform"/>
            <consortium name="The Broad Institute Genome Sequencing Center for Infectious Disease"/>
            <person name="Wu L."/>
            <person name="Ma J."/>
        </authorList>
    </citation>
    <scope>NUCLEOTIDE SEQUENCE [LARGE SCALE GENOMIC DNA]</scope>
    <source>
        <strain evidence="4">KCTC 52042</strain>
    </source>
</reference>
<dbReference type="PROSITE" id="PS50007">
    <property type="entry name" value="PIPLC_X_DOMAIN"/>
    <property type="match status" value="1"/>
</dbReference>
<dbReference type="InterPro" id="IPR017946">
    <property type="entry name" value="PLC-like_Pdiesterase_TIM-brl"/>
</dbReference>
<feature type="domain" description="GP-PDE" evidence="2">
    <location>
        <begin position="50"/>
        <end position="291"/>
    </location>
</feature>
<sequence>MNLRELLNIGKLNIHVFLVVFMWICSPTIHAQEQMMDLPVSLYSDNRDGFVIIGHRGASAYHPENTMSAFRAAYEMGAEMIELDVTLSKDGIPVVIHDETLDRTTTGQGSVSDHTLEELKTLDAGSWFSAEHAGEPIPTLEEVLEFAKGKISVNIEIKTEAVTDEAWRGIEQKAWELVKKYEMEDYILFSSFDYRAIAHLKKINVDIAAALLYEKQQSGNRTPSELVEGYNADAFNCSYRQFSKRWAKEASEAGFPVFVYTVNSERLMRKMIKRGASGIFSDKPDVLKKIVENLWKSNES</sequence>
<dbReference type="EMBL" id="JBHULI010000024">
    <property type="protein sequence ID" value="MFD2532635.1"/>
    <property type="molecule type" value="Genomic_DNA"/>
</dbReference>
<comment type="caution">
    <text evidence="3">The sequence shown here is derived from an EMBL/GenBank/DDBJ whole genome shotgun (WGS) entry which is preliminary data.</text>
</comment>
<feature type="transmembrane region" description="Helical" evidence="1">
    <location>
        <begin position="12"/>
        <end position="29"/>
    </location>
</feature>
<organism evidence="3 4">
    <name type="scientific">Gracilimonas halophila</name>
    <dbReference type="NCBI Taxonomy" id="1834464"/>
    <lineage>
        <taxon>Bacteria</taxon>
        <taxon>Pseudomonadati</taxon>
        <taxon>Balneolota</taxon>
        <taxon>Balneolia</taxon>
        <taxon>Balneolales</taxon>
        <taxon>Balneolaceae</taxon>
        <taxon>Gracilimonas</taxon>
    </lineage>
</organism>
<evidence type="ECO:0000313" key="4">
    <source>
        <dbReference type="Proteomes" id="UP001597460"/>
    </source>
</evidence>
<dbReference type="CDD" id="cd08563">
    <property type="entry name" value="GDPD_TtGDE_like"/>
    <property type="match status" value="1"/>
</dbReference>
<evidence type="ECO:0000256" key="1">
    <source>
        <dbReference type="SAM" id="Phobius"/>
    </source>
</evidence>
<dbReference type="PANTHER" id="PTHR46211">
    <property type="entry name" value="GLYCEROPHOSPHORYL DIESTER PHOSPHODIESTERASE"/>
    <property type="match status" value="1"/>
</dbReference>
<name>A0ABW5JJI0_9BACT</name>